<dbReference type="SUPFAM" id="SSF56112">
    <property type="entry name" value="Protein kinase-like (PK-like)"/>
    <property type="match status" value="1"/>
</dbReference>
<evidence type="ECO:0000313" key="3">
    <source>
        <dbReference type="Proteomes" id="UP000824205"/>
    </source>
</evidence>
<gene>
    <name evidence="2" type="ORF">IAA48_05690</name>
</gene>
<proteinExistence type="predicted"/>
<dbReference type="Proteomes" id="UP000824205">
    <property type="component" value="Unassembled WGS sequence"/>
</dbReference>
<accession>A0A9D1RCZ6</accession>
<evidence type="ECO:0000313" key="2">
    <source>
        <dbReference type="EMBL" id="HIW85971.1"/>
    </source>
</evidence>
<dbReference type="EMBL" id="DXGE01000024">
    <property type="protein sequence ID" value="HIW85971.1"/>
    <property type="molecule type" value="Genomic_DNA"/>
</dbReference>
<dbReference type="PANTHER" id="PTHR21064:SF5">
    <property type="entry name" value="SLR1880 PROTEIN"/>
    <property type="match status" value="1"/>
</dbReference>
<dbReference type="Pfam" id="PF01636">
    <property type="entry name" value="APH"/>
    <property type="match status" value="1"/>
</dbReference>
<dbReference type="AlphaFoldDB" id="A0A9D1RCZ6"/>
<sequence>MFLHILNEVLEQFNFKGNLVSCELFGSGHINTTYLAKFDDKGSEWKYVVQKINPNVFKDIDQLMENIFSVTSYLRKEIKKYGGDENRETLHFIKTKNGQKYYKTSAGDFYRAYVFVTDSVSYNSVDSAELFGQSGVAFGKFQRLLSDFPADTLYETIPNFHNTQYRYDHEFLPAVTNDAAKRAHTCGKEIEFVTSRKSYCSRLVDLAAQNQLPTRVTHNDTKLNNVMFDANSTKAVCVIDLDTVMPGLALYDFGDSIRFGANTAAEDESDLDKVSIDLDYFKAYAEGFLSEAGQSLTKCEKDNLAFSALLMTFECGMRFLTDYLNGDTYFKTAYPQHNLVRARNQFALVADMEKHMEEMEEIIRSLC</sequence>
<dbReference type="InterPro" id="IPR002575">
    <property type="entry name" value="Aminoglycoside_PTrfase"/>
</dbReference>
<comment type="caution">
    <text evidence="2">The sequence shown here is derived from an EMBL/GenBank/DDBJ whole genome shotgun (WGS) entry which is preliminary data.</text>
</comment>
<organism evidence="2 3">
    <name type="scientific">Candidatus Eubacterium faecipullorum</name>
    <dbReference type="NCBI Taxonomy" id="2838571"/>
    <lineage>
        <taxon>Bacteria</taxon>
        <taxon>Bacillati</taxon>
        <taxon>Bacillota</taxon>
        <taxon>Clostridia</taxon>
        <taxon>Eubacteriales</taxon>
        <taxon>Eubacteriaceae</taxon>
        <taxon>Eubacterium</taxon>
    </lineage>
</organism>
<feature type="domain" description="Aminoglycoside phosphotransferase" evidence="1">
    <location>
        <begin position="22"/>
        <end position="260"/>
    </location>
</feature>
<dbReference type="InterPro" id="IPR011009">
    <property type="entry name" value="Kinase-like_dom_sf"/>
</dbReference>
<protein>
    <submittedName>
        <fullName evidence="2">Aminoglycoside phosphotransferase family protein</fullName>
    </submittedName>
</protein>
<dbReference type="Gene3D" id="3.90.1200.10">
    <property type="match status" value="1"/>
</dbReference>
<dbReference type="InterPro" id="IPR050249">
    <property type="entry name" value="Pseudomonas-type_ThrB"/>
</dbReference>
<dbReference type="PANTHER" id="PTHR21064">
    <property type="entry name" value="AMINOGLYCOSIDE PHOSPHOTRANSFERASE DOMAIN-CONTAINING PROTEIN-RELATED"/>
    <property type="match status" value="1"/>
</dbReference>
<reference evidence="2" key="2">
    <citation type="submission" date="2021-04" db="EMBL/GenBank/DDBJ databases">
        <authorList>
            <person name="Gilroy R."/>
        </authorList>
    </citation>
    <scope>NUCLEOTIDE SEQUENCE</scope>
    <source>
        <strain evidence="2">421</strain>
    </source>
</reference>
<evidence type="ECO:0000259" key="1">
    <source>
        <dbReference type="Pfam" id="PF01636"/>
    </source>
</evidence>
<name>A0A9D1RCZ6_9FIRM</name>
<reference evidence="2" key="1">
    <citation type="journal article" date="2021" name="PeerJ">
        <title>Extensive microbial diversity within the chicken gut microbiome revealed by metagenomics and culture.</title>
        <authorList>
            <person name="Gilroy R."/>
            <person name="Ravi A."/>
            <person name="Getino M."/>
            <person name="Pursley I."/>
            <person name="Horton D.L."/>
            <person name="Alikhan N.F."/>
            <person name="Baker D."/>
            <person name="Gharbi K."/>
            <person name="Hall N."/>
            <person name="Watson M."/>
            <person name="Adriaenssens E.M."/>
            <person name="Foster-Nyarko E."/>
            <person name="Jarju S."/>
            <person name="Secka A."/>
            <person name="Antonio M."/>
            <person name="Oren A."/>
            <person name="Chaudhuri R.R."/>
            <person name="La Ragione R."/>
            <person name="Hildebrand F."/>
            <person name="Pallen M.J."/>
        </authorList>
    </citation>
    <scope>NUCLEOTIDE SEQUENCE</scope>
    <source>
        <strain evidence="2">421</strain>
    </source>
</reference>